<dbReference type="OrthoDB" id="7274389at2"/>
<dbReference type="PROSITE" id="PS50928">
    <property type="entry name" value="ABC_TM1"/>
    <property type="match status" value="1"/>
</dbReference>
<dbReference type="EMBL" id="RBKS01000001">
    <property type="protein sequence ID" value="RKR75027.1"/>
    <property type="molecule type" value="Genomic_DNA"/>
</dbReference>
<keyword evidence="2 7" id="KW-0813">Transport</keyword>
<comment type="subcellular location">
    <subcellularLocation>
        <location evidence="1 7">Cell membrane</location>
        <topology evidence="1 7">Multi-pass membrane protein</topology>
    </subcellularLocation>
</comment>
<feature type="transmembrane region" description="Helical" evidence="7">
    <location>
        <begin position="41"/>
        <end position="58"/>
    </location>
</feature>
<dbReference type="GO" id="GO:0055085">
    <property type="term" value="P:transmembrane transport"/>
    <property type="evidence" value="ECO:0007669"/>
    <property type="project" value="InterPro"/>
</dbReference>
<proteinExistence type="inferred from homology"/>
<dbReference type="PANTHER" id="PTHR30151">
    <property type="entry name" value="ALKANE SULFONATE ABC TRANSPORTER-RELATED, MEMBRANE SUBUNIT"/>
    <property type="match status" value="1"/>
</dbReference>
<feature type="transmembrane region" description="Helical" evidence="7">
    <location>
        <begin position="141"/>
        <end position="159"/>
    </location>
</feature>
<dbReference type="PANTHER" id="PTHR30151:SF20">
    <property type="entry name" value="ABC TRANSPORTER PERMEASE PROTEIN HI_0355-RELATED"/>
    <property type="match status" value="1"/>
</dbReference>
<evidence type="ECO:0000256" key="2">
    <source>
        <dbReference type="ARBA" id="ARBA00022448"/>
    </source>
</evidence>
<evidence type="ECO:0000256" key="6">
    <source>
        <dbReference type="ARBA" id="ARBA00023136"/>
    </source>
</evidence>
<reference evidence="9 10" key="1">
    <citation type="submission" date="2018-10" db="EMBL/GenBank/DDBJ databases">
        <title>Sequencing the genomes of 1000 actinobacteria strains.</title>
        <authorList>
            <person name="Klenk H.-P."/>
        </authorList>
    </citation>
    <scope>NUCLEOTIDE SEQUENCE [LARGE SCALE GENOMIC DNA]</scope>
    <source>
        <strain evidence="9 10">DSM 17894</strain>
    </source>
</reference>
<evidence type="ECO:0000313" key="10">
    <source>
        <dbReference type="Proteomes" id="UP000280008"/>
    </source>
</evidence>
<feature type="transmembrane region" description="Helical" evidence="7">
    <location>
        <begin position="165"/>
        <end position="184"/>
    </location>
</feature>
<dbReference type="Proteomes" id="UP000280008">
    <property type="component" value="Unassembled WGS sequence"/>
</dbReference>
<evidence type="ECO:0000256" key="4">
    <source>
        <dbReference type="ARBA" id="ARBA00022692"/>
    </source>
</evidence>
<name>A0A495IG96_9MICO</name>
<dbReference type="CDD" id="cd06261">
    <property type="entry name" value="TM_PBP2"/>
    <property type="match status" value="1"/>
</dbReference>
<feature type="transmembrane region" description="Helical" evidence="7">
    <location>
        <begin position="105"/>
        <end position="129"/>
    </location>
</feature>
<keyword evidence="3" id="KW-1003">Cell membrane</keyword>
<dbReference type="RefSeq" id="WP_121369869.1">
    <property type="nucleotide sequence ID" value="NZ_RBKS01000001.1"/>
</dbReference>
<evidence type="ECO:0000256" key="3">
    <source>
        <dbReference type="ARBA" id="ARBA00022475"/>
    </source>
</evidence>
<keyword evidence="5 7" id="KW-1133">Transmembrane helix</keyword>
<comment type="caution">
    <text evidence="9">The sequence shown here is derived from an EMBL/GenBank/DDBJ whole genome shotgun (WGS) entry which is preliminary data.</text>
</comment>
<protein>
    <submittedName>
        <fullName evidence="9">ABC-type nitrate/sulfonate/bicarbonate transport system permease component</fullName>
    </submittedName>
</protein>
<dbReference type="GO" id="GO:0005886">
    <property type="term" value="C:plasma membrane"/>
    <property type="evidence" value="ECO:0007669"/>
    <property type="project" value="UniProtKB-SubCell"/>
</dbReference>
<evidence type="ECO:0000256" key="7">
    <source>
        <dbReference type="RuleBase" id="RU363032"/>
    </source>
</evidence>
<evidence type="ECO:0000259" key="8">
    <source>
        <dbReference type="PROSITE" id="PS50928"/>
    </source>
</evidence>
<dbReference type="Gene3D" id="1.10.3720.10">
    <property type="entry name" value="MetI-like"/>
    <property type="match status" value="1"/>
</dbReference>
<evidence type="ECO:0000256" key="1">
    <source>
        <dbReference type="ARBA" id="ARBA00004651"/>
    </source>
</evidence>
<dbReference type="InterPro" id="IPR035906">
    <property type="entry name" value="MetI-like_sf"/>
</dbReference>
<feature type="domain" description="ABC transmembrane type-1" evidence="8">
    <location>
        <begin position="97"/>
        <end position="281"/>
    </location>
</feature>
<dbReference type="InterPro" id="IPR000515">
    <property type="entry name" value="MetI-like"/>
</dbReference>
<dbReference type="SUPFAM" id="SSF161098">
    <property type="entry name" value="MetI-like"/>
    <property type="match status" value="1"/>
</dbReference>
<gene>
    <name evidence="9" type="ORF">C8E83_2162</name>
</gene>
<sequence>MATSTPTPRAGLRARAAMNASIEMPTGAGWRYVAGRIGRSLFTLLISAVVLTVAWYVALKLLDANAFIAKTPLDVVKYLFVKNPLMTMSPADIRHTLWNLLLVTLYHAGIGFVGGVVGSVIVSVLFTLIRPLEFMFMPLAMLLRTVPLLAMAPVIYLVLGQGAATAGFIGGVVVFFPLLVNLTLGFRSVSAQSVDLIRVYGGNRWTIMTKVAFPNALPHFFASMRIAVPGALTGAMLYEWLFTFQGLGGVISQAKTNSNYGQIWAIVVLITVVAIVFYTITTFIEAAVLAKWGPNAGKAVTK</sequence>
<keyword evidence="4 7" id="KW-0812">Transmembrane</keyword>
<accession>A0A495IG96</accession>
<keyword evidence="6 7" id="KW-0472">Membrane</keyword>
<evidence type="ECO:0000256" key="5">
    <source>
        <dbReference type="ARBA" id="ARBA00022989"/>
    </source>
</evidence>
<keyword evidence="10" id="KW-1185">Reference proteome</keyword>
<dbReference type="Pfam" id="PF00528">
    <property type="entry name" value="BPD_transp_1"/>
    <property type="match status" value="1"/>
</dbReference>
<evidence type="ECO:0000313" key="9">
    <source>
        <dbReference type="EMBL" id="RKR75027.1"/>
    </source>
</evidence>
<comment type="similarity">
    <text evidence="7">Belongs to the binding-protein-dependent transport system permease family.</text>
</comment>
<dbReference type="AlphaFoldDB" id="A0A495IG96"/>
<organism evidence="9 10">
    <name type="scientific">Frondihabitans australicus</name>
    <dbReference type="NCBI Taxonomy" id="386892"/>
    <lineage>
        <taxon>Bacteria</taxon>
        <taxon>Bacillati</taxon>
        <taxon>Actinomycetota</taxon>
        <taxon>Actinomycetes</taxon>
        <taxon>Micrococcales</taxon>
        <taxon>Microbacteriaceae</taxon>
        <taxon>Frondihabitans</taxon>
    </lineage>
</organism>
<feature type="transmembrane region" description="Helical" evidence="7">
    <location>
        <begin position="263"/>
        <end position="284"/>
    </location>
</feature>